<dbReference type="AlphaFoldDB" id="A0A6G3ZQV1"/>
<dbReference type="GO" id="GO:0005737">
    <property type="term" value="C:cytoplasm"/>
    <property type="evidence" value="ECO:0007669"/>
    <property type="project" value="TreeGrafter"/>
</dbReference>
<gene>
    <name evidence="4" type="ORF">GK047_00910</name>
</gene>
<dbReference type="InterPro" id="IPR051553">
    <property type="entry name" value="Ran_GTPase-activating"/>
</dbReference>
<reference evidence="4" key="1">
    <citation type="submission" date="2020-02" db="EMBL/GenBank/DDBJ databases">
        <authorList>
            <person name="Shen X.-R."/>
            <person name="Zhang Y.-X."/>
        </authorList>
    </citation>
    <scope>NUCLEOTIDE SEQUENCE</scope>
    <source>
        <strain evidence="4">SYP-B3998</strain>
    </source>
</reference>
<keyword evidence="1" id="KW-0344">Guanine-nucleotide releasing factor</keyword>
<dbReference type="PANTHER" id="PTHR45982">
    <property type="entry name" value="REGULATOR OF CHROMOSOME CONDENSATION"/>
    <property type="match status" value="1"/>
</dbReference>
<proteinExistence type="predicted"/>
<accession>A0A6G3ZQV1</accession>
<evidence type="ECO:0000313" key="4">
    <source>
        <dbReference type="EMBL" id="NEW04583.1"/>
    </source>
</evidence>
<dbReference type="PROSITE" id="PS50012">
    <property type="entry name" value="RCC1_3"/>
    <property type="match status" value="6"/>
</dbReference>
<feature type="domain" description="RCC1-like" evidence="3">
    <location>
        <begin position="174"/>
        <end position="482"/>
    </location>
</feature>
<dbReference type="InterPro" id="IPR009091">
    <property type="entry name" value="RCC1/BLIP-II"/>
</dbReference>
<evidence type="ECO:0000259" key="3">
    <source>
        <dbReference type="Pfam" id="PF25390"/>
    </source>
</evidence>
<dbReference type="PANTHER" id="PTHR45982:SF1">
    <property type="entry name" value="REGULATOR OF CHROMOSOME CONDENSATION"/>
    <property type="match status" value="1"/>
</dbReference>
<name>A0A6G3ZQV1_9BACL</name>
<dbReference type="InterPro" id="IPR000408">
    <property type="entry name" value="Reg_chr_condens"/>
</dbReference>
<evidence type="ECO:0000256" key="1">
    <source>
        <dbReference type="ARBA" id="ARBA00022658"/>
    </source>
</evidence>
<keyword evidence="2" id="KW-0677">Repeat</keyword>
<dbReference type="PRINTS" id="PR00633">
    <property type="entry name" value="RCCNDNSATION"/>
</dbReference>
<comment type="caution">
    <text evidence="4">The sequence shown here is derived from an EMBL/GenBank/DDBJ whole genome shotgun (WGS) entry which is preliminary data.</text>
</comment>
<dbReference type="Gene3D" id="2.130.10.30">
    <property type="entry name" value="Regulator of chromosome condensation 1/beta-lactamase-inhibitor protein II"/>
    <property type="match status" value="2"/>
</dbReference>
<sequence length="537" mass="58472">MFRHHRQVLGLTLFMFIFSVFMPLVVFAAQSFQVNYSFSDGKVSGAVYTDVYDSNSIKIKANLSDGSSINITDAIYKNVYAVSDAVYRIELAGIAPTQLAISSITVFDGVYSNSQNKSVVDAVYSFSYEKKDTVCSTDSQISSGYFTSYILKDDCSVWFAGASNSGNVVNFEKVSGLDHVSKIAAGGGHTLVLKQDGTVWSWGSNYNGELGNGSTVTSQTYPQQVKLLDDIIDITAGAQHSLALSKDGTLWAWGRNDFGQLGIGTYDDHTTNYGKNIPVKISSIDHVVQIAAGNIHSLALKDDGTIWSWGQNGNFQLGDGTTVLSRNTPTLVENLTHVTKISAGLFHSLAVKNDGTVWSWGTNFYGQLGDGTLTWRNYPVKVLNLENVASVSSGFHNLALKKDGTIWSWGHNSSGQLGDGTTTDQLTALRVTGLEDVKNISSGAYHSVALEKNGSIWVWGNNAYGQLGDGTFKDSFLPKEIVPGSVEEGFIYDLNSLTKKFDAYIVGDQNGLHLQNKSGKIIGDLYYDTIEKRYKFK</sequence>
<dbReference type="PROSITE" id="PS00626">
    <property type="entry name" value="RCC1_2"/>
    <property type="match status" value="5"/>
</dbReference>
<dbReference type="GO" id="GO:0005085">
    <property type="term" value="F:guanyl-nucleotide exchange factor activity"/>
    <property type="evidence" value="ECO:0007669"/>
    <property type="project" value="TreeGrafter"/>
</dbReference>
<organism evidence="4">
    <name type="scientific">Paenibacillus sp. SYP-B3998</name>
    <dbReference type="NCBI Taxonomy" id="2678564"/>
    <lineage>
        <taxon>Bacteria</taxon>
        <taxon>Bacillati</taxon>
        <taxon>Bacillota</taxon>
        <taxon>Bacilli</taxon>
        <taxon>Bacillales</taxon>
        <taxon>Paenibacillaceae</taxon>
        <taxon>Paenibacillus</taxon>
    </lineage>
</organism>
<dbReference type="EMBL" id="JAAIKC010000001">
    <property type="protein sequence ID" value="NEW04583.1"/>
    <property type="molecule type" value="Genomic_DNA"/>
</dbReference>
<dbReference type="SUPFAM" id="SSF50985">
    <property type="entry name" value="RCC1/BLIP-II"/>
    <property type="match status" value="2"/>
</dbReference>
<dbReference type="RefSeq" id="WP_163940209.1">
    <property type="nucleotide sequence ID" value="NZ_JAAIKC010000001.1"/>
</dbReference>
<protein>
    <recommendedName>
        <fullName evidence="3">RCC1-like domain-containing protein</fullName>
    </recommendedName>
</protein>
<dbReference type="Pfam" id="PF25390">
    <property type="entry name" value="WD40_RLD"/>
    <property type="match status" value="1"/>
</dbReference>
<evidence type="ECO:0000256" key="2">
    <source>
        <dbReference type="ARBA" id="ARBA00022737"/>
    </source>
</evidence>
<dbReference type="InterPro" id="IPR058923">
    <property type="entry name" value="RCC1-like_dom"/>
</dbReference>